<dbReference type="SUPFAM" id="SSF56112">
    <property type="entry name" value="Protein kinase-like (PK-like)"/>
    <property type="match status" value="1"/>
</dbReference>
<protein>
    <submittedName>
        <fullName evidence="3">Protein kinase domain-containing protein</fullName>
    </submittedName>
</protein>
<dbReference type="Pfam" id="PF00069">
    <property type="entry name" value="Pkinase"/>
    <property type="match status" value="1"/>
</dbReference>
<dbReference type="WBParaSite" id="sdigi.contig341.g7580.t1">
    <property type="protein sequence ID" value="sdigi.contig341.g7580.t1"/>
    <property type="gene ID" value="sdigi.contig341.g7580"/>
</dbReference>
<evidence type="ECO:0000313" key="2">
    <source>
        <dbReference type="Proteomes" id="UP000887581"/>
    </source>
</evidence>
<dbReference type="PANTHER" id="PTHR24347">
    <property type="entry name" value="SERINE/THREONINE-PROTEIN KINASE"/>
    <property type="match status" value="1"/>
</dbReference>
<dbReference type="Proteomes" id="UP000887581">
    <property type="component" value="Unplaced"/>
</dbReference>
<sequence length="197" mass="22464">MNFNLLKYFLSINFSQQTNITLAVLNDIAKAVTANGLSYLHKRNIVHRDLKPENLLLSQDFTIKLADFGLACIASGPLYRICGTLTYIAPEMLAEKGYGIEVDTWSLGIILHIMLAGYAPWQCPDREHLFRLIVTSKITFKNPIWSRISQGAKELLGNILTCKVSKRITCREILCHQWIISKLQKKENKIGRRELEC</sequence>
<dbReference type="InterPro" id="IPR008271">
    <property type="entry name" value="Ser/Thr_kinase_AS"/>
</dbReference>
<dbReference type="PROSITE" id="PS00108">
    <property type="entry name" value="PROTEIN_KINASE_ST"/>
    <property type="match status" value="1"/>
</dbReference>
<reference evidence="3" key="1">
    <citation type="submission" date="2022-11" db="UniProtKB">
        <authorList>
            <consortium name="WormBaseParasite"/>
        </authorList>
    </citation>
    <scope>IDENTIFICATION</scope>
</reference>
<accession>A0A915PXU6</accession>
<evidence type="ECO:0000259" key="1">
    <source>
        <dbReference type="PROSITE" id="PS50011"/>
    </source>
</evidence>
<dbReference type="InterPro" id="IPR000719">
    <property type="entry name" value="Prot_kinase_dom"/>
</dbReference>
<name>A0A915PXU6_9BILA</name>
<proteinExistence type="predicted"/>
<organism evidence="2 3">
    <name type="scientific">Setaria digitata</name>
    <dbReference type="NCBI Taxonomy" id="48799"/>
    <lineage>
        <taxon>Eukaryota</taxon>
        <taxon>Metazoa</taxon>
        <taxon>Ecdysozoa</taxon>
        <taxon>Nematoda</taxon>
        <taxon>Chromadorea</taxon>
        <taxon>Rhabditida</taxon>
        <taxon>Spirurina</taxon>
        <taxon>Spiruromorpha</taxon>
        <taxon>Filarioidea</taxon>
        <taxon>Setariidae</taxon>
        <taxon>Setaria</taxon>
    </lineage>
</organism>
<dbReference type="PROSITE" id="PS50011">
    <property type="entry name" value="PROTEIN_KINASE_DOM"/>
    <property type="match status" value="1"/>
</dbReference>
<dbReference type="InterPro" id="IPR011009">
    <property type="entry name" value="Kinase-like_dom_sf"/>
</dbReference>
<dbReference type="AlphaFoldDB" id="A0A915PXU6"/>
<dbReference type="SMART" id="SM00220">
    <property type="entry name" value="S_TKc"/>
    <property type="match status" value="1"/>
</dbReference>
<evidence type="ECO:0000313" key="3">
    <source>
        <dbReference type="WBParaSite" id="sdigi.contig341.g7580.t1"/>
    </source>
</evidence>
<feature type="domain" description="Protein kinase" evidence="1">
    <location>
        <begin position="1"/>
        <end position="179"/>
    </location>
</feature>
<dbReference type="GO" id="GO:0004672">
    <property type="term" value="F:protein kinase activity"/>
    <property type="evidence" value="ECO:0007669"/>
    <property type="project" value="InterPro"/>
</dbReference>
<dbReference type="GO" id="GO:0005524">
    <property type="term" value="F:ATP binding"/>
    <property type="evidence" value="ECO:0007669"/>
    <property type="project" value="InterPro"/>
</dbReference>
<keyword evidence="2" id="KW-1185">Reference proteome</keyword>
<dbReference type="Gene3D" id="1.10.510.10">
    <property type="entry name" value="Transferase(Phosphotransferase) domain 1"/>
    <property type="match status" value="1"/>
</dbReference>